<organism evidence="7 8">
    <name type="scientific">Anaerobacterium chartisolvens</name>
    <dbReference type="NCBI Taxonomy" id="1297424"/>
    <lineage>
        <taxon>Bacteria</taxon>
        <taxon>Bacillati</taxon>
        <taxon>Bacillota</taxon>
        <taxon>Clostridia</taxon>
        <taxon>Eubacteriales</taxon>
        <taxon>Oscillospiraceae</taxon>
        <taxon>Anaerobacterium</taxon>
    </lineage>
</organism>
<evidence type="ECO:0000313" key="8">
    <source>
        <dbReference type="Proteomes" id="UP000253034"/>
    </source>
</evidence>
<evidence type="ECO:0000259" key="6">
    <source>
        <dbReference type="Pfam" id="PF06925"/>
    </source>
</evidence>
<dbReference type="GO" id="GO:0009247">
    <property type="term" value="P:glycolipid biosynthetic process"/>
    <property type="evidence" value="ECO:0007669"/>
    <property type="project" value="InterPro"/>
</dbReference>
<feature type="domain" description="Diacylglycerol glucosyltransferase N-terminal" evidence="6">
    <location>
        <begin position="16"/>
        <end position="179"/>
    </location>
</feature>
<dbReference type="EMBL" id="QPJT01000022">
    <property type="protein sequence ID" value="RCX12330.1"/>
    <property type="molecule type" value="Genomic_DNA"/>
</dbReference>
<proteinExistence type="inferred from homology"/>
<evidence type="ECO:0000256" key="4">
    <source>
        <dbReference type="ARBA" id="ARBA00022679"/>
    </source>
</evidence>
<gene>
    <name evidence="7" type="ORF">DFR58_12219</name>
</gene>
<keyword evidence="3" id="KW-0328">Glycosyltransferase</keyword>
<dbReference type="InterPro" id="IPR007235">
    <property type="entry name" value="Glyco_trans_28_C"/>
</dbReference>
<dbReference type="InterPro" id="IPR050519">
    <property type="entry name" value="Glycosyltransf_28_UgtP"/>
</dbReference>
<dbReference type="Pfam" id="PF06925">
    <property type="entry name" value="MGDG_synth"/>
    <property type="match status" value="1"/>
</dbReference>
<keyword evidence="8" id="KW-1185">Reference proteome</keyword>
<keyword evidence="4" id="KW-0808">Transferase</keyword>
<dbReference type="AlphaFoldDB" id="A0A369ASJ2"/>
<evidence type="ECO:0000313" key="7">
    <source>
        <dbReference type="EMBL" id="RCX12330.1"/>
    </source>
</evidence>
<dbReference type="GO" id="GO:0016020">
    <property type="term" value="C:membrane"/>
    <property type="evidence" value="ECO:0007669"/>
    <property type="project" value="UniProtKB-SubCell"/>
</dbReference>
<evidence type="ECO:0000259" key="5">
    <source>
        <dbReference type="Pfam" id="PF04101"/>
    </source>
</evidence>
<dbReference type="GO" id="GO:0016758">
    <property type="term" value="F:hexosyltransferase activity"/>
    <property type="evidence" value="ECO:0007669"/>
    <property type="project" value="InterPro"/>
</dbReference>
<dbReference type="Gene3D" id="3.40.50.2000">
    <property type="entry name" value="Glycogen Phosphorylase B"/>
    <property type="match status" value="1"/>
</dbReference>
<dbReference type="PANTHER" id="PTHR43025:SF3">
    <property type="entry name" value="MONOGALACTOSYLDIACYLGLYCEROL SYNTHASE 1, CHLOROPLASTIC"/>
    <property type="match status" value="1"/>
</dbReference>
<dbReference type="PANTHER" id="PTHR43025">
    <property type="entry name" value="MONOGALACTOSYLDIACYLGLYCEROL SYNTHASE"/>
    <property type="match status" value="1"/>
</dbReference>
<comment type="caution">
    <text evidence="7">The sequence shown here is derived from an EMBL/GenBank/DDBJ whole genome shotgun (WGS) entry which is preliminary data.</text>
</comment>
<evidence type="ECO:0000256" key="1">
    <source>
        <dbReference type="ARBA" id="ARBA00004370"/>
    </source>
</evidence>
<feature type="domain" description="Glycosyl transferase family 28 C-terminal" evidence="5">
    <location>
        <begin position="207"/>
        <end position="331"/>
    </location>
</feature>
<comment type="subcellular location">
    <subcellularLocation>
        <location evidence="1">Membrane</location>
    </subcellularLocation>
</comment>
<dbReference type="InterPro" id="IPR009695">
    <property type="entry name" value="Diacylglyc_glucosyltr_N"/>
</dbReference>
<evidence type="ECO:0000256" key="2">
    <source>
        <dbReference type="ARBA" id="ARBA00006962"/>
    </source>
</evidence>
<protein>
    <submittedName>
        <fullName evidence="7">Monogalactosyldiacylglycerol synthase</fullName>
    </submittedName>
</protein>
<dbReference type="Proteomes" id="UP000253034">
    <property type="component" value="Unassembled WGS sequence"/>
</dbReference>
<dbReference type="SUPFAM" id="SSF53756">
    <property type="entry name" value="UDP-Glycosyltransferase/glycogen phosphorylase"/>
    <property type="match status" value="1"/>
</dbReference>
<dbReference type="RefSeq" id="WP_114298953.1">
    <property type="nucleotide sequence ID" value="NZ_QPJT01000022.1"/>
</dbReference>
<evidence type="ECO:0000256" key="3">
    <source>
        <dbReference type="ARBA" id="ARBA00022676"/>
    </source>
</evidence>
<sequence>MGGILFISSYNTGYGHISITESVREQLTLLSPSTEVHEADAFMLGGRVSYTMSRLYNKVAVNAPLLWKIFYGLGNIFPSLVKYFSAQSIKKKFTELINKTSPRLIVVVHPAYVGSVMDLVEDMGIKAPVVSMVADLDNISHLWADRRCSYTLCPTEASRSTLLKLSIADEKIKVFGFPVRDRFNHFDPSGSSEALRGISHKEGLTFLIMNGSQGLKSVEKISRILLRFFTCRVIILSGNNAKVKNSLEKSLLPEFGGRITIHGFVKNVEYYMSISDILIIRASPNVLMEAVNLCKPVIVTGSLTGQEEKNPDFVEDNNLGVVCRDINTLPDIVNGLLCNNGSRLNEIYRHQISFRKTCAAKDIAQFLLSIAE</sequence>
<dbReference type="OrthoDB" id="9815663at2"/>
<name>A0A369ASJ2_9FIRM</name>
<comment type="similarity">
    <text evidence="2">Belongs to the glycosyltransferase 28 family.</text>
</comment>
<reference evidence="7 8" key="1">
    <citation type="submission" date="2018-07" db="EMBL/GenBank/DDBJ databases">
        <title>Genomic Encyclopedia of Type Strains, Phase IV (KMG-IV): sequencing the most valuable type-strain genomes for metagenomic binning, comparative biology and taxonomic classification.</title>
        <authorList>
            <person name="Goeker M."/>
        </authorList>
    </citation>
    <scope>NUCLEOTIDE SEQUENCE [LARGE SCALE GENOMIC DNA]</scope>
    <source>
        <strain evidence="7 8">DSM 27016</strain>
    </source>
</reference>
<dbReference type="Pfam" id="PF04101">
    <property type="entry name" value="Glyco_tran_28_C"/>
    <property type="match status" value="1"/>
</dbReference>
<accession>A0A369ASJ2</accession>